<evidence type="ECO:0000313" key="2">
    <source>
        <dbReference type="EMBL" id="CAI4036490.1"/>
    </source>
</evidence>
<protein>
    <recommendedName>
        <fullName evidence="4">Pex27p</fullName>
    </recommendedName>
</protein>
<dbReference type="EMBL" id="OX365771">
    <property type="protein sequence ID" value="CAI4036490.1"/>
    <property type="molecule type" value="Genomic_DNA"/>
</dbReference>
<accession>A0AA35IUQ5</accession>
<sequence length="375" mass="44090">MASDSVGTDISGSGSIERESDESWELLKREFNTLFSNLRIDNKVEHNLTDNEREISREPIVLQDRDDSDLPDRRSDAIITEAAHDRCFNQVSDSLKMKNSNFQKIQLSKLIFNSLEGKEVCSKIFQHTLGLLSLLLWRTKIRVPYFSSKVRYIILQLSLFRYCLRFGNFAIDVYRIIKKFHQLREMKKSHCQEGPFLFFLRKLRFRDIIETFYSLTDELILFHKLHSMFTKTNTLHTNTNRLIRCIKKQHYVLWEILNILAMNKSIQQWQQLIRDEIYLSMFNTSDNSIKDHNLKYELLANNKNILKLQKNNITLDFYKIILNLMSNLINIKGKREQFKAGLAYEIITAGSGVAELVRLWNQAKVTLMKQYTGAA</sequence>
<feature type="region of interest" description="Disordered" evidence="1">
    <location>
        <begin position="1"/>
        <end position="22"/>
    </location>
</feature>
<dbReference type="Proteomes" id="UP001161438">
    <property type="component" value="Chromosome 15"/>
</dbReference>
<name>A0AA35IUQ5_SACMI</name>
<evidence type="ECO:0000313" key="3">
    <source>
        <dbReference type="Proteomes" id="UP001161438"/>
    </source>
</evidence>
<evidence type="ECO:0008006" key="4">
    <source>
        <dbReference type="Google" id="ProtNLM"/>
    </source>
</evidence>
<dbReference type="RefSeq" id="XP_056079610.1">
    <property type="nucleotide sequence ID" value="XM_056225832.1"/>
</dbReference>
<keyword evidence="3" id="KW-1185">Reference proteome</keyword>
<proteinExistence type="predicted"/>
<dbReference type="GeneID" id="80921398"/>
<gene>
    <name evidence="2" type="primary">SMKI15G3370</name>
    <name evidence="2" type="ORF">SMKI_15G3370</name>
</gene>
<dbReference type="AlphaFoldDB" id="A0AA35IUQ5"/>
<organism evidence="2 3">
    <name type="scientific">Saccharomyces mikatae IFO 1815</name>
    <dbReference type="NCBI Taxonomy" id="226126"/>
    <lineage>
        <taxon>Eukaryota</taxon>
        <taxon>Fungi</taxon>
        <taxon>Dikarya</taxon>
        <taxon>Ascomycota</taxon>
        <taxon>Saccharomycotina</taxon>
        <taxon>Saccharomycetes</taxon>
        <taxon>Saccharomycetales</taxon>
        <taxon>Saccharomycetaceae</taxon>
        <taxon>Saccharomyces</taxon>
    </lineage>
</organism>
<evidence type="ECO:0000256" key="1">
    <source>
        <dbReference type="SAM" id="MobiDB-lite"/>
    </source>
</evidence>
<feature type="compositionally biased region" description="Polar residues" evidence="1">
    <location>
        <begin position="1"/>
        <end position="14"/>
    </location>
</feature>
<reference evidence="2" key="1">
    <citation type="submission" date="2022-10" db="EMBL/GenBank/DDBJ databases">
        <authorList>
            <person name="Byrne P K."/>
        </authorList>
    </citation>
    <scope>NUCLEOTIDE SEQUENCE</scope>
    <source>
        <strain evidence="2">IFO1815</strain>
    </source>
</reference>